<accession>A0A226DS88</accession>
<dbReference type="AlphaFoldDB" id="A0A226DS88"/>
<dbReference type="OrthoDB" id="1969455at2759"/>
<sequence>MGGEWWFAFFKDDDDDKTKAEEGKGATSSSTRAPENKGHNHKTAPLRPKFDVKKYQTFLLQVRNRYQHKLRTNVEENYTAKWSQVQQGQEPQNNIFAKFTYPCRRGCGHGENGQEMTNRDGVSTGGWTLYWDPVKEMAEQNRTRQRFSLSDVYARCAPWDFISLSVEVQKTLAQEFRHHFQLYLGDGIGGYGDECDEYWGYKQPEAEHVEDFKMGGEWEFAFFKDDENGAEGKRTTSSASSAAQNKGRNPTPRPKFDVKKYQTFLLQLRNRYQHKLKTNKEYSAMWSKVQEGQEPQDNIFAKFTYPCRRRCGHGENGQEMNNRGVSTAFWTLYWDPVKEMAEQNHTRQRFSLSDVYARCSPWDFIRLSVEVQKTVALEFRHHFQLYLGDGLSGCDDEGCGYGKPEAEYCGGD</sequence>
<keyword evidence="3" id="KW-1185">Reference proteome</keyword>
<protein>
    <submittedName>
        <fullName evidence="2">Uncharacterized protein</fullName>
    </submittedName>
</protein>
<dbReference type="EMBL" id="LNIX01000012">
    <property type="protein sequence ID" value="OXA47888.1"/>
    <property type="molecule type" value="Genomic_DNA"/>
</dbReference>
<evidence type="ECO:0000313" key="3">
    <source>
        <dbReference type="Proteomes" id="UP000198287"/>
    </source>
</evidence>
<name>A0A226DS88_FOLCA</name>
<proteinExistence type="predicted"/>
<reference evidence="2 3" key="1">
    <citation type="submission" date="2015-12" db="EMBL/GenBank/DDBJ databases">
        <title>The genome of Folsomia candida.</title>
        <authorList>
            <person name="Faddeeva A."/>
            <person name="Derks M.F."/>
            <person name="Anvar Y."/>
            <person name="Smit S."/>
            <person name="Van Straalen N."/>
            <person name="Roelofs D."/>
        </authorList>
    </citation>
    <scope>NUCLEOTIDE SEQUENCE [LARGE SCALE GENOMIC DNA]</scope>
    <source>
        <strain evidence="2 3">VU population</strain>
        <tissue evidence="2">Whole body</tissue>
    </source>
</reference>
<evidence type="ECO:0000313" key="2">
    <source>
        <dbReference type="EMBL" id="OXA47888.1"/>
    </source>
</evidence>
<gene>
    <name evidence="2" type="ORF">Fcan01_17328</name>
</gene>
<feature type="region of interest" description="Disordered" evidence="1">
    <location>
        <begin position="15"/>
        <end position="45"/>
    </location>
</feature>
<organism evidence="2 3">
    <name type="scientific">Folsomia candida</name>
    <name type="common">Springtail</name>
    <dbReference type="NCBI Taxonomy" id="158441"/>
    <lineage>
        <taxon>Eukaryota</taxon>
        <taxon>Metazoa</taxon>
        <taxon>Ecdysozoa</taxon>
        <taxon>Arthropoda</taxon>
        <taxon>Hexapoda</taxon>
        <taxon>Collembola</taxon>
        <taxon>Entomobryomorpha</taxon>
        <taxon>Isotomoidea</taxon>
        <taxon>Isotomidae</taxon>
        <taxon>Proisotominae</taxon>
        <taxon>Folsomia</taxon>
    </lineage>
</organism>
<comment type="caution">
    <text evidence="2">The sequence shown here is derived from an EMBL/GenBank/DDBJ whole genome shotgun (WGS) entry which is preliminary data.</text>
</comment>
<feature type="compositionally biased region" description="Polar residues" evidence="1">
    <location>
        <begin position="235"/>
        <end position="248"/>
    </location>
</feature>
<feature type="region of interest" description="Disordered" evidence="1">
    <location>
        <begin position="229"/>
        <end position="254"/>
    </location>
</feature>
<evidence type="ECO:0000256" key="1">
    <source>
        <dbReference type="SAM" id="MobiDB-lite"/>
    </source>
</evidence>
<dbReference type="Proteomes" id="UP000198287">
    <property type="component" value="Unassembled WGS sequence"/>
</dbReference>